<dbReference type="Proteomes" id="UP001234202">
    <property type="component" value="Unassembled WGS sequence"/>
</dbReference>
<reference evidence="1" key="1">
    <citation type="submission" date="2023-04" db="EMBL/GenBank/DDBJ databases">
        <title>Draft Genome sequencing of Naganishia species isolated from polar environments using Oxford Nanopore Technology.</title>
        <authorList>
            <person name="Leo P."/>
            <person name="Venkateswaran K."/>
        </authorList>
    </citation>
    <scope>NUCLEOTIDE SEQUENCE</scope>
    <source>
        <strain evidence="1">DBVPG 5303</strain>
    </source>
</reference>
<evidence type="ECO:0000313" key="1">
    <source>
        <dbReference type="EMBL" id="KAJ9128106.1"/>
    </source>
</evidence>
<dbReference type="EMBL" id="JASBWV010000001">
    <property type="protein sequence ID" value="KAJ9128106.1"/>
    <property type="molecule type" value="Genomic_DNA"/>
</dbReference>
<gene>
    <name evidence="1" type="ORF">QFC24_000397</name>
</gene>
<sequence length="359" mass="38740">MTNVFQAGFPSQQQSSTHLNLQNTECGAAHARMLGKRQRSASPPSNGDESIFGHQHKRNRPFWTATPLPAGHDGSKQHVQNLTNSQGFFDFSKSAVVDISSQHQPSHYQFAQNPYPFPFPSPNNLSPSGLVLPDSTMSSNSVFPMTQGFASAPVNGGAMARESNDFAPSPLQRETSHGSFASLHELRERIASSGLRGYRDLPQVMDDNDVANDGDDEMLISDSIMQTMHIGPDSTMDVSMPRPPRNSFSSAAPGGDIMDQGTMSKPFAALLSDRFGPTASAVQKNDPEGLNVSKRSNASDGLGAAEQYFVDGMRGVEQQHKDWSSPTEPSGSEGQQHRSGGDVDMVCARLSGSQRRLTS</sequence>
<comment type="caution">
    <text evidence="1">The sequence shown here is derived from an EMBL/GenBank/DDBJ whole genome shotgun (WGS) entry which is preliminary data.</text>
</comment>
<evidence type="ECO:0000313" key="2">
    <source>
        <dbReference type="Proteomes" id="UP001234202"/>
    </source>
</evidence>
<organism evidence="1 2">
    <name type="scientific">Naganishia onofrii</name>
    <dbReference type="NCBI Taxonomy" id="1851511"/>
    <lineage>
        <taxon>Eukaryota</taxon>
        <taxon>Fungi</taxon>
        <taxon>Dikarya</taxon>
        <taxon>Basidiomycota</taxon>
        <taxon>Agaricomycotina</taxon>
        <taxon>Tremellomycetes</taxon>
        <taxon>Filobasidiales</taxon>
        <taxon>Filobasidiaceae</taxon>
        <taxon>Naganishia</taxon>
    </lineage>
</organism>
<keyword evidence="2" id="KW-1185">Reference proteome</keyword>
<name>A0ACC2XWT8_9TREE</name>
<proteinExistence type="predicted"/>
<accession>A0ACC2XWT8</accession>
<protein>
    <submittedName>
        <fullName evidence="1">Uncharacterized protein</fullName>
    </submittedName>
</protein>